<evidence type="ECO:0000313" key="1">
    <source>
        <dbReference type="EMBL" id="MCI8211479.1"/>
    </source>
</evidence>
<accession>A0ABS9ZLM0</accession>
<dbReference type="RefSeq" id="WP_243247601.1">
    <property type="nucleotide sequence ID" value="NZ_LOHG01000011.1"/>
</dbReference>
<sequence length="62" mass="6702">MSQEKNVNGYLIKKLQDGQWWACSADGEAIAGPFASEEAAVEVAAVLQDQPKAARRRPSNKA</sequence>
<dbReference type="EMBL" id="LOHG01000011">
    <property type="protein sequence ID" value="MCI8211479.1"/>
    <property type="molecule type" value="Genomic_DNA"/>
</dbReference>
<proteinExistence type="predicted"/>
<comment type="caution">
    <text evidence="1">The sequence shown here is derived from an EMBL/GenBank/DDBJ whole genome shotgun (WGS) entry which is preliminary data.</text>
</comment>
<reference evidence="1 2" key="1">
    <citation type="submission" date="2015-12" db="EMBL/GenBank/DDBJ databases">
        <title>Phylogenomics in the description of a new species in the Pseudomonas syringae group.</title>
        <authorList>
            <person name="Busquets A."/>
            <person name="Gomila M."/>
            <person name="Beiki F."/>
            <person name="Rahimian H."/>
            <person name="Mulet M."/>
            <person name="Sanchez D."/>
            <person name="Garcia-Valdes E."/>
            <person name="Lalucat J."/>
        </authorList>
    </citation>
    <scope>NUCLEOTIDE SEQUENCE [LARGE SCALE GENOMIC DNA]</scope>
    <source>
        <strain evidence="1 2">S25</strain>
    </source>
</reference>
<evidence type="ECO:0000313" key="2">
    <source>
        <dbReference type="Proteomes" id="UP001320513"/>
    </source>
</evidence>
<name>A0ABS9ZLM0_9PSED</name>
<organism evidence="1 2">
    <name type="scientific">Pseudomonas maioricensis</name>
    <dbReference type="NCBI Taxonomy" id="1766623"/>
    <lineage>
        <taxon>Bacteria</taxon>
        <taxon>Pseudomonadati</taxon>
        <taxon>Pseudomonadota</taxon>
        <taxon>Gammaproteobacteria</taxon>
        <taxon>Pseudomonadales</taxon>
        <taxon>Pseudomonadaceae</taxon>
        <taxon>Pseudomonas</taxon>
    </lineage>
</organism>
<dbReference type="Proteomes" id="UP001320513">
    <property type="component" value="Unassembled WGS sequence"/>
</dbReference>
<keyword evidence="2" id="KW-1185">Reference proteome</keyword>
<gene>
    <name evidence="1" type="ORF">AUC61_18275</name>
</gene>
<evidence type="ECO:0008006" key="3">
    <source>
        <dbReference type="Google" id="ProtNLM"/>
    </source>
</evidence>
<protein>
    <recommendedName>
        <fullName evidence="3">DUF2188 domain-containing protein</fullName>
    </recommendedName>
</protein>